<dbReference type="EMBL" id="BQXU01000026">
    <property type="protein sequence ID" value="GKT48867.1"/>
    <property type="molecule type" value="Genomic_DNA"/>
</dbReference>
<accession>A0AA37PAX7</accession>
<dbReference type="Proteomes" id="UP001055115">
    <property type="component" value="Unassembled WGS sequence"/>
</dbReference>
<name>A0AA37PAX7_9PEZI</name>
<protein>
    <submittedName>
        <fullName evidence="2">Uncharacterized protein</fullName>
    </submittedName>
</protein>
<evidence type="ECO:0000256" key="1">
    <source>
        <dbReference type="SAM" id="MobiDB-lite"/>
    </source>
</evidence>
<dbReference type="GeneID" id="73329850"/>
<feature type="region of interest" description="Disordered" evidence="1">
    <location>
        <begin position="74"/>
        <end position="96"/>
    </location>
</feature>
<sequence>MGRRCLSLAIHPRSPLASDGATSQKYLFCEVPQYFEHPGRCSRQKRMATVPALVIAGSSYCSEWDSCQASIRCGTGDPSSSGASSPPTLPPLFAMI</sequence>
<keyword evidence="3" id="KW-1185">Reference proteome</keyword>
<gene>
    <name evidence="2" type="ORF">ColSpa_09048</name>
</gene>
<comment type="caution">
    <text evidence="2">The sequence shown here is derived from an EMBL/GenBank/DDBJ whole genome shotgun (WGS) entry which is preliminary data.</text>
</comment>
<proteinExistence type="predicted"/>
<dbReference type="RefSeq" id="XP_049131217.1">
    <property type="nucleotide sequence ID" value="XM_049275260.1"/>
</dbReference>
<evidence type="ECO:0000313" key="2">
    <source>
        <dbReference type="EMBL" id="GKT48867.1"/>
    </source>
</evidence>
<dbReference type="AlphaFoldDB" id="A0AA37PAX7"/>
<reference evidence="2 3" key="1">
    <citation type="submission" date="2022-03" db="EMBL/GenBank/DDBJ databases">
        <title>Genome data of Colletotrichum spp.</title>
        <authorList>
            <person name="Utami Y.D."/>
            <person name="Hiruma K."/>
        </authorList>
    </citation>
    <scope>NUCLEOTIDE SEQUENCE [LARGE SCALE GENOMIC DNA]</scope>
    <source>
        <strain evidence="2 3">MAFF 239500</strain>
    </source>
</reference>
<organism evidence="2 3">
    <name type="scientific">Colletotrichum spaethianum</name>
    <dbReference type="NCBI Taxonomy" id="700344"/>
    <lineage>
        <taxon>Eukaryota</taxon>
        <taxon>Fungi</taxon>
        <taxon>Dikarya</taxon>
        <taxon>Ascomycota</taxon>
        <taxon>Pezizomycotina</taxon>
        <taxon>Sordariomycetes</taxon>
        <taxon>Hypocreomycetidae</taxon>
        <taxon>Glomerellales</taxon>
        <taxon>Glomerellaceae</taxon>
        <taxon>Colletotrichum</taxon>
        <taxon>Colletotrichum spaethianum species complex</taxon>
    </lineage>
</organism>
<evidence type="ECO:0000313" key="3">
    <source>
        <dbReference type="Proteomes" id="UP001055115"/>
    </source>
</evidence>